<evidence type="ECO:0000313" key="1">
    <source>
        <dbReference type="EMBL" id="ADG99270.1"/>
    </source>
</evidence>
<protein>
    <recommendedName>
        <fullName evidence="3">Aminoglycoside phosphotransferase</fullName>
    </recommendedName>
</protein>
<dbReference type="eggNOG" id="COG2334">
    <property type="taxonomic scope" value="Bacteria"/>
</dbReference>
<reference evidence="1 2" key="1">
    <citation type="journal article" date="2010" name="Stand. Genomic Sci.">
        <title>Complete genome sequence of Segniliparus rotundus type strain (CDC 1076).</title>
        <authorList>
            <person name="Sikorski J."/>
            <person name="Lapidus A."/>
            <person name="Copeland A."/>
            <person name="Misra M."/>
            <person name="Glavina Del Rio T."/>
            <person name="Nolan M."/>
            <person name="Lucas S."/>
            <person name="Chen F."/>
            <person name="Tice H."/>
            <person name="Cheng J.F."/>
            <person name="Jando M."/>
            <person name="Schneider S."/>
            <person name="Bruce D."/>
            <person name="Goodwin L."/>
            <person name="Pitluck S."/>
            <person name="Liolios K."/>
            <person name="Mikhailova N."/>
            <person name="Pati A."/>
            <person name="Ivanova N."/>
            <person name="Mavromatis K."/>
            <person name="Chen A."/>
            <person name="Palaniappan K."/>
            <person name="Chertkov O."/>
            <person name="Land M."/>
            <person name="Hauser L."/>
            <person name="Chang Y.J."/>
            <person name="Jeffries C.D."/>
            <person name="Brettin T."/>
            <person name="Detter J.C."/>
            <person name="Han C."/>
            <person name="Rohde M."/>
            <person name="Goker M."/>
            <person name="Bristow J."/>
            <person name="Eisen J.A."/>
            <person name="Markowitz V."/>
            <person name="Hugenholtz P."/>
            <person name="Kyrpides N.C."/>
            <person name="Klenk H.P."/>
        </authorList>
    </citation>
    <scope>NUCLEOTIDE SEQUENCE [LARGE SCALE GENOMIC DNA]</scope>
    <source>
        <strain evidence="2">ATCC BAA-972 / CDC 1076 / CIP 108378 / DSM 44985 / JCM 13578</strain>
    </source>
</reference>
<dbReference type="InterPro" id="IPR013402">
    <property type="entry name" value="CHP02569"/>
</dbReference>
<dbReference type="OrthoDB" id="4427130at2"/>
<dbReference type="InterPro" id="IPR011009">
    <property type="entry name" value="Kinase-like_dom_sf"/>
</dbReference>
<dbReference type="Proteomes" id="UP000002247">
    <property type="component" value="Chromosome"/>
</dbReference>
<dbReference type="SUPFAM" id="SSF56112">
    <property type="entry name" value="Protein kinase-like (PK-like)"/>
    <property type="match status" value="1"/>
</dbReference>
<organism evidence="1 2">
    <name type="scientific">Segniliparus rotundus (strain ATCC BAA-972 / CDC 1076 / CIP 108378 / DSM 44985 / JCM 13578)</name>
    <dbReference type="NCBI Taxonomy" id="640132"/>
    <lineage>
        <taxon>Bacteria</taxon>
        <taxon>Bacillati</taxon>
        <taxon>Actinomycetota</taxon>
        <taxon>Actinomycetes</taxon>
        <taxon>Mycobacteriales</taxon>
        <taxon>Segniliparaceae</taxon>
        <taxon>Segniliparus</taxon>
    </lineage>
</organism>
<dbReference type="NCBIfam" id="TIGR02569">
    <property type="entry name" value="TIGR02569_actnb"/>
    <property type="match status" value="1"/>
</dbReference>
<dbReference type="HOGENOM" id="CLU_060550_0_0_11"/>
<dbReference type="RefSeq" id="WP_013139719.1">
    <property type="nucleotide sequence ID" value="NC_014168.1"/>
</dbReference>
<accession>D6ZDL3</accession>
<dbReference type="STRING" id="640132.Srot_2839"/>
<sequence>MSTAVELDTVPPPAHVVSAFGLESGAPAQLGAGAFRYGGVVLSTAGDPARAGWSARVRETLAPAGFRVARPVRSSDGRYIISGWRADTYVEGSAQPRFDELVAGSIRLQQAMSGLARPRFLIGPLPALLAEPDVYLVADRAAWEPDPSRYLSGVANWPGETVLAEHQEQVLGMFRALTPLREPLHLPCQVVHGDFLETVVFHGSADPGLTDLVPYWRPANWGTALVVVDALVWGDADPALPGRWAHLADFPQLMLRALLFRLAVHLLHPKATEPTAGRLGRAVDVVRGFL</sequence>
<dbReference type="EMBL" id="CP001958">
    <property type="protein sequence ID" value="ADG99270.1"/>
    <property type="molecule type" value="Genomic_DNA"/>
</dbReference>
<evidence type="ECO:0008006" key="3">
    <source>
        <dbReference type="Google" id="ProtNLM"/>
    </source>
</evidence>
<keyword evidence="2" id="KW-1185">Reference proteome</keyword>
<dbReference type="AlphaFoldDB" id="D6ZDL3"/>
<gene>
    <name evidence="1" type="ordered locus">Srot_2839</name>
</gene>
<name>D6ZDL3_SEGRD</name>
<evidence type="ECO:0000313" key="2">
    <source>
        <dbReference type="Proteomes" id="UP000002247"/>
    </source>
</evidence>
<dbReference type="KEGG" id="srt:Srot_2839"/>
<proteinExistence type="predicted"/>